<name>A0A1F5FU04_9BACT</name>
<dbReference type="Pfam" id="PF25917">
    <property type="entry name" value="BSH_RND"/>
    <property type="match status" value="1"/>
</dbReference>
<dbReference type="Gene3D" id="2.40.50.100">
    <property type="match status" value="1"/>
</dbReference>
<evidence type="ECO:0000313" key="8">
    <source>
        <dbReference type="Proteomes" id="UP000179252"/>
    </source>
</evidence>
<feature type="domain" description="Multidrug resistance protein MdtA-like barrel-sandwich hybrid" evidence="4">
    <location>
        <begin position="25"/>
        <end position="197"/>
    </location>
</feature>
<evidence type="ECO:0000256" key="1">
    <source>
        <dbReference type="ARBA" id="ARBA00004196"/>
    </source>
</evidence>
<comment type="subcellular location">
    <subcellularLocation>
        <location evidence="1">Cell envelope</location>
    </subcellularLocation>
</comment>
<comment type="caution">
    <text evidence="7">The sequence shown here is derived from an EMBL/GenBank/DDBJ whole genome shotgun (WGS) entry which is preliminary data.</text>
</comment>
<evidence type="ECO:0000313" key="7">
    <source>
        <dbReference type="EMBL" id="OGD83093.1"/>
    </source>
</evidence>
<evidence type="ECO:0000259" key="5">
    <source>
        <dbReference type="Pfam" id="PF25967"/>
    </source>
</evidence>
<dbReference type="InterPro" id="IPR058627">
    <property type="entry name" value="MdtA-like_C"/>
</dbReference>
<dbReference type="Gene3D" id="2.40.30.170">
    <property type="match status" value="1"/>
</dbReference>
<accession>A0A1F5FU04</accession>
<feature type="domain" description="YknX-like beta-barrel" evidence="6">
    <location>
        <begin position="214"/>
        <end position="287"/>
    </location>
</feature>
<evidence type="ECO:0000259" key="4">
    <source>
        <dbReference type="Pfam" id="PF25917"/>
    </source>
</evidence>
<gene>
    <name evidence="7" type="ORF">A2165_04130</name>
</gene>
<proteinExistence type="predicted"/>
<dbReference type="Pfam" id="PF25967">
    <property type="entry name" value="RND-MFP_C"/>
    <property type="match status" value="1"/>
</dbReference>
<evidence type="ECO:0000259" key="6">
    <source>
        <dbReference type="Pfam" id="PF25990"/>
    </source>
</evidence>
<feature type="region of interest" description="Disordered" evidence="3">
    <location>
        <begin position="354"/>
        <end position="385"/>
    </location>
</feature>
<dbReference type="Gene3D" id="6.20.50.140">
    <property type="match status" value="1"/>
</dbReference>
<organism evidence="7 8">
    <name type="scientific">Candidatus Curtissbacteria bacterium RBG_13_40_7</name>
    <dbReference type="NCBI Taxonomy" id="1797706"/>
    <lineage>
        <taxon>Bacteria</taxon>
        <taxon>Candidatus Curtissiibacteriota</taxon>
    </lineage>
</organism>
<keyword evidence="2" id="KW-0175">Coiled coil</keyword>
<feature type="non-terminal residue" evidence="7">
    <location>
        <position position="1"/>
    </location>
</feature>
<dbReference type="InterPro" id="IPR050465">
    <property type="entry name" value="UPF0194_transport"/>
</dbReference>
<protein>
    <submittedName>
        <fullName evidence="7">Uncharacterized protein</fullName>
    </submittedName>
</protein>
<dbReference type="InterPro" id="IPR058625">
    <property type="entry name" value="MdtA-like_BSH"/>
</dbReference>
<feature type="domain" description="Multidrug resistance protein MdtA-like C-terminal permuted SH3" evidence="5">
    <location>
        <begin position="294"/>
        <end position="351"/>
    </location>
</feature>
<evidence type="ECO:0000256" key="3">
    <source>
        <dbReference type="SAM" id="MobiDB-lite"/>
    </source>
</evidence>
<evidence type="ECO:0000256" key="2">
    <source>
        <dbReference type="ARBA" id="ARBA00023054"/>
    </source>
</evidence>
<reference evidence="7 8" key="1">
    <citation type="journal article" date="2016" name="Nat. Commun.">
        <title>Thousands of microbial genomes shed light on interconnected biogeochemical processes in an aquifer system.</title>
        <authorList>
            <person name="Anantharaman K."/>
            <person name="Brown C.T."/>
            <person name="Hug L.A."/>
            <person name="Sharon I."/>
            <person name="Castelle C.J."/>
            <person name="Probst A.J."/>
            <person name="Thomas B.C."/>
            <person name="Singh A."/>
            <person name="Wilkins M.J."/>
            <person name="Karaoz U."/>
            <person name="Brodie E.L."/>
            <person name="Williams K.H."/>
            <person name="Hubbard S.S."/>
            <person name="Banfield J.F."/>
        </authorList>
    </citation>
    <scope>NUCLEOTIDE SEQUENCE [LARGE SCALE GENOMIC DNA]</scope>
</reference>
<dbReference type="GO" id="GO:0030313">
    <property type="term" value="C:cell envelope"/>
    <property type="evidence" value="ECO:0007669"/>
    <property type="project" value="UniProtKB-SubCell"/>
</dbReference>
<dbReference type="Proteomes" id="UP000179252">
    <property type="component" value="Unassembled WGS sequence"/>
</dbReference>
<feature type="compositionally biased region" description="Polar residues" evidence="3">
    <location>
        <begin position="354"/>
        <end position="366"/>
    </location>
</feature>
<dbReference type="InterPro" id="IPR058636">
    <property type="entry name" value="Beta-barrel_YknX"/>
</dbReference>
<sequence length="385" mass="40831">QTAQVEQGTIVSSVSASGQVISSNLVNITSSATGIVKDVFVTDGDQVESGQKILEITLDQAGQAKNAQAYSSYLSAKTNLDAANANAYSLRSKKDTAWKKFYDLATNSQYQNSDGTPRLDQRNSSAEFQSAEGDWLAAESGYKNQTAVISQAQQAVSSVWLSYEQSSPTVTSPISGTVDNITFVPGMILAQQSQTTSNANQRVAVVKNNATPLVSVNLSEIDVPKVKVGQKATVTFDSISDKTFTGKVISVDRIGAITSGVTNYPAVVQIDTENQEILPNMAATANIIIETKDNVLTVPQTAVQTQSGQSQVNVLRNNELQSVQVEVGISSDTQTEILSGLSAGDTVIVGTVTEQDQGANQQTSPFSPFGTRGTGGSQRQFLQVR</sequence>
<dbReference type="PANTHER" id="PTHR32347">
    <property type="entry name" value="EFFLUX SYSTEM COMPONENT YKNX-RELATED"/>
    <property type="match status" value="1"/>
</dbReference>
<dbReference type="AlphaFoldDB" id="A0A1F5FU04"/>
<dbReference type="Pfam" id="PF25990">
    <property type="entry name" value="Beta-barrel_YknX"/>
    <property type="match status" value="1"/>
</dbReference>
<dbReference type="SUPFAM" id="SSF111369">
    <property type="entry name" value="HlyD-like secretion proteins"/>
    <property type="match status" value="1"/>
</dbReference>
<dbReference type="EMBL" id="MFAU01000061">
    <property type="protein sequence ID" value="OGD83093.1"/>
    <property type="molecule type" value="Genomic_DNA"/>
</dbReference>